<feature type="binding site" evidence="11">
    <location>
        <begin position="453"/>
        <end position="456"/>
    </location>
    <ligand>
        <name>meso-2,6-diaminopimelate</name>
        <dbReference type="ChEBI" id="CHEBI:57791"/>
    </ligand>
</feature>
<feature type="binding site" evidence="11">
    <location>
        <begin position="143"/>
        <end position="149"/>
    </location>
    <ligand>
        <name>ATP</name>
        <dbReference type="ChEBI" id="CHEBI:30616"/>
    </ligand>
</feature>
<keyword evidence="3 12" id="KW-0436">Ligase</keyword>
<evidence type="ECO:0000256" key="8">
    <source>
        <dbReference type="ARBA" id="ARBA00022984"/>
    </source>
</evidence>
<dbReference type="InterPro" id="IPR018109">
    <property type="entry name" value="Folylpolyglutamate_synth_CS"/>
</dbReference>
<keyword evidence="9 12" id="KW-0131">Cell cycle</keyword>
<keyword evidence="19" id="KW-1185">Reference proteome</keyword>
<comment type="pathway">
    <text evidence="12 13">Cell wall biogenesis; peptidoglycan biosynthesis.</text>
</comment>
<keyword evidence="6 12" id="KW-0067">ATP-binding</keyword>
<dbReference type="Gene3D" id="3.90.190.20">
    <property type="entry name" value="Mur ligase, C-terminal domain"/>
    <property type="match status" value="2"/>
</dbReference>
<evidence type="ECO:0000259" key="16">
    <source>
        <dbReference type="Pfam" id="PF02875"/>
    </source>
</evidence>
<dbReference type="RefSeq" id="WP_015405687.1">
    <property type="nucleotide sequence ID" value="NC_020304.1"/>
</dbReference>
<comment type="cofactor">
    <cofactor evidence="11">
        <name>Mg(2+)</name>
        <dbReference type="ChEBI" id="CHEBI:18420"/>
    </cofactor>
</comment>
<evidence type="ECO:0000256" key="1">
    <source>
        <dbReference type="ARBA" id="ARBA00005898"/>
    </source>
</evidence>
<comment type="function">
    <text evidence="11">Catalyzes the addition of meso-diaminopimelic acid to the nucleotide precursor UDP-N-acetylmuramoyl-L-alanyl-D-glutamate (UMAG) in the biosynthesis of bacterial cell-wall peptidoglycan.</text>
</comment>
<feature type="binding site" evidence="11">
    <location>
        <position position="217"/>
    </location>
    <ligand>
        <name>UDP-N-acetyl-alpha-D-muramoyl-L-alanyl-D-glutamate</name>
        <dbReference type="ChEBI" id="CHEBI:83900"/>
    </ligand>
</feature>
<dbReference type="GO" id="GO:0005524">
    <property type="term" value="F:ATP binding"/>
    <property type="evidence" value="ECO:0007669"/>
    <property type="project" value="UniProtKB-UniRule"/>
</dbReference>
<comment type="PTM">
    <text evidence="11">Carboxylation is probably crucial for Mg(2+) binding and, consequently, for the gamma-phosphate positioning of ATP.</text>
</comment>
<comment type="similarity">
    <text evidence="12">Belongs to the MurCDEF family. MurF subfamily.</text>
</comment>
<evidence type="ECO:0000313" key="19">
    <source>
        <dbReference type="Proteomes" id="UP000011721"/>
    </source>
</evidence>
<feature type="modified residue" description="N6-carboxylysine" evidence="11">
    <location>
        <position position="257"/>
    </location>
</feature>
<dbReference type="GO" id="GO:0000287">
    <property type="term" value="F:magnesium ion binding"/>
    <property type="evidence" value="ECO:0007669"/>
    <property type="project" value="UniProtKB-UniRule"/>
</dbReference>
<keyword evidence="4 12" id="KW-0132">Cell division</keyword>
<feature type="binding site" evidence="11">
    <location>
        <position position="518"/>
    </location>
    <ligand>
        <name>meso-2,6-diaminopimelate</name>
        <dbReference type="ChEBI" id="CHEBI:57791"/>
    </ligand>
</feature>
<protein>
    <recommendedName>
        <fullName evidence="11 12">Multifunctional fusion protein</fullName>
    </recommendedName>
    <domain>
        <recommendedName>
            <fullName evidence="11">UDP-N-acetylmuramoyl-L-alanyl-D-glutamate--2,6-diaminopimelate ligase</fullName>
            <ecNumber evidence="11">6.3.2.13</ecNumber>
        </recommendedName>
        <alternativeName>
            <fullName evidence="11">Meso-A2pm-adding enzyme</fullName>
        </alternativeName>
        <alternativeName>
            <fullName evidence="11">Meso-diaminopimelate-adding enzyme</fullName>
        </alternativeName>
        <alternativeName>
            <fullName evidence="11">UDP-MurNAc-L-Ala-D-Glu:meso-diaminopimelate ligase</fullName>
        </alternativeName>
        <alternativeName>
            <fullName evidence="11">UDP-MurNAc-tripeptide synthetase</fullName>
        </alternativeName>
        <alternativeName>
            <fullName evidence="11">UDP-N-acetylmuramyl-tripeptide synthetase</fullName>
        </alternativeName>
    </domain>
    <domain>
        <recommendedName>
            <fullName evidence="12">UDP-N-acetylmuramoyl-tripeptide--D-alanyl-D-alanine ligase</fullName>
            <ecNumber evidence="12">6.3.2.10</ecNumber>
        </recommendedName>
        <alternativeName>
            <fullName evidence="12">D-alanyl-D-alanine-adding enzyme</fullName>
        </alternativeName>
    </domain>
</protein>
<keyword evidence="10 12" id="KW-0961">Cell wall biogenesis/degradation</keyword>
<feature type="binding site" evidence="11">
    <location>
        <position position="223"/>
    </location>
    <ligand>
        <name>UDP-N-acetyl-alpha-D-muramoyl-L-alanyl-D-glutamate</name>
        <dbReference type="ChEBI" id="CHEBI:83900"/>
    </ligand>
</feature>
<evidence type="ECO:0000256" key="7">
    <source>
        <dbReference type="ARBA" id="ARBA00022960"/>
    </source>
</evidence>
<evidence type="ECO:0000256" key="10">
    <source>
        <dbReference type="ARBA" id="ARBA00023316"/>
    </source>
</evidence>
<feature type="binding site" evidence="12">
    <location>
        <begin position="659"/>
        <end position="665"/>
    </location>
    <ligand>
        <name>ATP</name>
        <dbReference type="ChEBI" id="CHEBI:30616"/>
    </ligand>
</feature>
<feature type="binding site" evidence="11">
    <location>
        <position position="225"/>
    </location>
    <ligand>
        <name>UDP-N-acetyl-alpha-D-muramoyl-L-alanyl-D-glutamate</name>
        <dbReference type="ChEBI" id="CHEBI:83900"/>
    </ligand>
</feature>
<accession>M1PKH5</accession>
<reference evidence="19" key="1">
    <citation type="journal article" date="2013" name="Stand. Genomic Sci.">
        <title>Complete genome sequence of Desulfocapsa sulfexigens, a marine deltaproteobacterium specialized in disproportionating inorganic sulfur compounds.</title>
        <authorList>
            <person name="Finster K.W."/>
            <person name="Kjeldsen K.U."/>
            <person name="Kube M."/>
            <person name="Reinhardt R."/>
            <person name="Mussmann M."/>
            <person name="Amann R."/>
            <person name="Schreiber L."/>
        </authorList>
    </citation>
    <scope>NUCLEOTIDE SEQUENCE [LARGE SCALE GENOMIC DNA]</scope>
    <source>
        <strain evidence="19">DSM 10523 / SB164P1</strain>
    </source>
</reference>
<dbReference type="KEGG" id="dsf:UWK_03489"/>
<evidence type="ECO:0000259" key="17">
    <source>
        <dbReference type="Pfam" id="PF08245"/>
    </source>
</evidence>
<comment type="function">
    <text evidence="12 14">Involved in cell wall formation. Catalyzes the final step in the synthesis of UDP-N-acetylmuramoyl-pentapeptide, the precursor of murein.</text>
</comment>
<comment type="subcellular location">
    <subcellularLocation>
        <location evidence="12 13">Cytoplasm</location>
    </subcellularLocation>
</comment>
<feature type="domain" description="Mur ligase central" evidence="17">
    <location>
        <begin position="657"/>
        <end position="857"/>
    </location>
</feature>
<keyword evidence="8 12" id="KW-0573">Peptidoglycan synthesis</keyword>
<feature type="domain" description="Mur ligase C-terminal" evidence="16">
    <location>
        <begin position="390"/>
        <end position="520"/>
    </location>
</feature>
<dbReference type="InterPro" id="IPR036615">
    <property type="entry name" value="Mur_ligase_C_dom_sf"/>
</dbReference>
<dbReference type="Gene3D" id="3.40.1390.10">
    <property type="entry name" value="MurE/MurF, N-terminal domain"/>
    <property type="match status" value="2"/>
</dbReference>
<dbReference type="InterPro" id="IPR005761">
    <property type="entry name" value="UDP-N-AcMur-Glu-dNH2Pim_ligase"/>
</dbReference>
<keyword evidence="7 12" id="KW-0133">Cell shape</keyword>
<dbReference type="InterPro" id="IPR013221">
    <property type="entry name" value="Mur_ligase_cen"/>
</dbReference>
<dbReference type="GO" id="GO:0009252">
    <property type="term" value="P:peptidoglycan biosynthetic process"/>
    <property type="evidence" value="ECO:0007669"/>
    <property type="project" value="UniProtKB-UniRule"/>
</dbReference>
<sequence length="1025" mass="110128">MSQKQQNRIAESWVCSVPGTVEYSLGDFDFSIVAGKLGLSLLSGTPSNCPITQITIDSRKVKSGSLFIALSGSVNDGHDFIDQAVASNCSALLIEKGRVSCERFENHAICVYETTNSRECYGRLAEILFCYPSSSMTLFGVTGTNGKTSVTYLLESILRESGKRPGVLGTVDYRYYDPSGVLIRIPSSFTTPEPLLLQQTLRKMADDGVDSVVMEISSHGLEQNRIGALKFDVAAYTNLSRDHLDYHCDMENYFTAKSLLFTDHLRDKGKAVITYSDQKENWSARMESLCLEKGFSVLSCGDGKGRDIFPLAVNSDIRKTEVTLQTPNGICSFVSPLVGNFNVSNLQTAYAMAMVAGISPVTIAAALNKAKGAPGRLQQIAVIPDERSFRPAVFVDYAHTPDALEQVLKTVKGLPHSNLYCVFGCGGDRDSGKRPLMGTVAGSYADVVIVTDDNPRSEDSEVIIGDIVRGIAIQQQSYPWLVQRKSDDRGFVIIPDRHRAIQVAISAAAGDDIVVIAGKGHEDYQLTRLGRKFFDDSLEAAQVLSDWKVESLVKATGGECVGDLDSRKKLGFIRTDSRTIQPADIFVALKGERFDGHDYVGQVVTAGAGCCIMERLPESSLSVPVVQVKDTTRALGDLARYRRACMKELSAPDVIAITGSSGKTTVKEMSAAIFKEKWPERADAPSARVLKTEGNFNNLIGLPLSLLPLSPKHKVVILEMGMNAPGEIARLTEIADPDIACVLNVHGAHLQGLGDIEGVARAKAELFQGSGKGTILVVNGDDPRVVKAAESCSQEKIVFGMVDNGPGVPDVYATDCRTGDRENLSFVLHVHDQEILVTLQVAGAHNISNALAAAAIATAAGVDIQYIGDGLSAFKPTERRMQIVDGPSGSRIINDTYNANPESMKAGIATLQELGGGTRIAVLGDMLELGPNSAALHRGIGEVVATAGIDFLAVLGAFAESTANGAIENGMNRKRVHVFENKEGCISWLHGLCNSGAINPGSYILVKGSRGMRLEEIVEGLNGEH</sequence>
<dbReference type="GO" id="GO:0071555">
    <property type="term" value="P:cell wall organization"/>
    <property type="evidence" value="ECO:0007669"/>
    <property type="project" value="UniProtKB-KW"/>
</dbReference>
<evidence type="ECO:0000256" key="12">
    <source>
        <dbReference type="HAMAP-Rule" id="MF_02019"/>
    </source>
</evidence>
<evidence type="ECO:0000256" key="13">
    <source>
        <dbReference type="RuleBase" id="RU004135"/>
    </source>
</evidence>
<dbReference type="InterPro" id="IPR004101">
    <property type="entry name" value="Mur_ligase_C"/>
</dbReference>
<dbReference type="Pfam" id="PF01225">
    <property type="entry name" value="Mur_ligase"/>
    <property type="match status" value="2"/>
</dbReference>
<feature type="binding site" evidence="11">
    <location>
        <position position="429"/>
    </location>
    <ligand>
        <name>meso-2,6-diaminopimelate</name>
        <dbReference type="ChEBI" id="CHEBI:57791"/>
    </ligand>
</feature>
<proteinExistence type="inferred from homology"/>
<comment type="similarity">
    <text evidence="1 11">Belongs to the MurCDEF family. MurE subfamily.</text>
</comment>
<dbReference type="PATRIC" id="fig|1167006.5.peg.3752"/>
<comment type="caution">
    <text evidence="11">Lacks conserved residue(s) required for the propagation of feature annotation.</text>
</comment>
<dbReference type="EMBL" id="CP003985">
    <property type="protein sequence ID" value="AGF80005.1"/>
    <property type="molecule type" value="Genomic_DNA"/>
</dbReference>
<dbReference type="HOGENOM" id="CLU_011092_1_0_7"/>
<dbReference type="eggNOG" id="COG0769">
    <property type="taxonomic scope" value="Bacteria"/>
</dbReference>
<evidence type="ECO:0000256" key="11">
    <source>
        <dbReference type="HAMAP-Rule" id="MF_00208"/>
    </source>
</evidence>
<dbReference type="GO" id="GO:0008360">
    <property type="term" value="P:regulation of cell shape"/>
    <property type="evidence" value="ECO:0007669"/>
    <property type="project" value="UniProtKB-KW"/>
</dbReference>
<dbReference type="PANTHER" id="PTHR23135">
    <property type="entry name" value="MUR LIGASE FAMILY MEMBER"/>
    <property type="match status" value="1"/>
</dbReference>
<dbReference type="eggNOG" id="COG0770">
    <property type="taxonomic scope" value="Bacteria"/>
</dbReference>
<dbReference type="Pfam" id="PF02875">
    <property type="entry name" value="Mur_ligase_C"/>
    <property type="match status" value="2"/>
</dbReference>
<organism evidence="18 19">
    <name type="scientific">Desulfocapsa sulfexigens (strain DSM 10523 / SB164P1)</name>
    <dbReference type="NCBI Taxonomy" id="1167006"/>
    <lineage>
        <taxon>Bacteria</taxon>
        <taxon>Pseudomonadati</taxon>
        <taxon>Thermodesulfobacteriota</taxon>
        <taxon>Desulfobulbia</taxon>
        <taxon>Desulfobulbales</taxon>
        <taxon>Desulfocapsaceae</taxon>
        <taxon>Desulfocapsa</taxon>
    </lineage>
</organism>
<feature type="binding site" evidence="11">
    <location>
        <begin position="190"/>
        <end position="191"/>
    </location>
    <ligand>
        <name>UDP-N-acetyl-alpha-D-muramoyl-L-alanyl-D-glutamate</name>
        <dbReference type="ChEBI" id="CHEBI:83900"/>
    </ligand>
</feature>
<dbReference type="PROSITE" id="PS01011">
    <property type="entry name" value="FOLYLPOLYGLU_SYNT_1"/>
    <property type="match status" value="1"/>
</dbReference>
<dbReference type="EC" id="6.3.2.13" evidence="11"/>
<evidence type="ECO:0000256" key="6">
    <source>
        <dbReference type="ARBA" id="ARBA00022840"/>
    </source>
</evidence>
<feature type="short sequence motif" description="Meso-diaminopimelate recognition motif" evidence="11">
    <location>
        <begin position="453"/>
        <end position="456"/>
    </location>
</feature>
<keyword evidence="5 12" id="KW-0547">Nucleotide-binding</keyword>
<evidence type="ECO:0000256" key="2">
    <source>
        <dbReference type="ARBA" id="ARBA00022490"/>
    </source>
</evidence>
<comment type="catalytic activity">
    <reaction evidence="12 14">
        <text>D-alanyl-D-alanine + UDP-N-acetyl-alpha-D-muramoyl-L-alanyl-gamma-D-glutamyl-meso-2,6-diaminopimelate + ATP = UDP-N-acetyl-alpha-D-muramoyl-L-alanyl-gamma-D-glutamyl-meso-2,6-diaminopimeloyl-D-alanyl-D-alanine + ADP + phosphate + H(+)</text>
        <dbReference type="Rhea" id="RHEA:28374"/>
        <dbReference type="ChEBI" id="CHEBI:15378"/>
        <dbReference type="ChEBI" id="CHEBI:30616"/>
        <dbReference type="ChEBI" id="CHEBI:43474"/>
        <dbReference type="ChEBI" id="CHEBI:57822"/>
        <dbReference type="ChEBI" id="CHEBI:61386"/>
        <dbReference type="ChEBI" id="CHEBI:83905"/>
        <dbReference type="ChEBI" id="CHEBI:456216"/>
        <dbReference type="EC" id="6.3.2.10"/>
    </reaction>
</comment>
<dbReference type="NCBIfam" id="NF001126">
    <property type="entry name" value="PRK00139.1-4"/>
    <property type="match status" value="1"/>
</dbReference>
<dbReference type="SUPFAM" id="SSF53244">
    <property type="entry name" value="MurD-like peptide ligases, peptide-binding domain"/>
    <property type="match status" value="2"/>
</dbReference>
<feature type="domain" description="Mur ligase N-terminal catalytic" evidence="15">
    <location>
        <begin position="51"/>
        <end position="98"/>
    </location>
</feature>
<evidence type="ECO:0000256" key="9">
    <source>
        <dbReference type="ARBA" id="ARBA00023306"/>
    </source>
</evidence>
<feature type="domain" description="Mur ligase N-terminal catalytic" evidence="15">
    <location>
        <begin position="571"/>
        <end position="642"/>
    </location>
</feature>
<dbReference type="InterPro" id="IPR036565">
    <property type="entry name" value="Mur-like_cat_sf"/>
</dbReference>
<dbReference type="UniPathway" id="UPA00219"/>
<comment type="catalytic activity">
    <reaction evidence="11">
        <text>UDP-N-acetyl-alpha-D-muramoyl-L-alanyl-D-glutamate + meso-2,6-diaminopimelate + ATP = UDP-N-acetyl-alpha-D-muramoyl-L-alanyl-gamma-D-glutamyl-meso-2,6-diaminopimelate + ADP + phosphate + H(+)</text>
        <dbReference type="Rhea" id="RHEA:23676"/>
        <dbReference type="ChEBI" id="CHEBI:15378"/>
        <dbReference type="ChEBI" id="CHEBI:30616"/>
        <dbReference type="ChEBI" id="CHEBI:43474"/>
        <dbReference type="ChEBI" id="CHEBI:57791"/>
        <dbReference type="ChEBI" id="CHEBI:83900"/>
        <dbReference type="ChEBI" id="CHEBI:83905"/>
        <dbReference type="ChEBI" id="CHEBI:456216"/>
        <dbReference type="EC" id="6.3.2.13"/>
    </reaction>
</comment>
<keyword evidence="2 12" id="KW-0963">Cytoplasm</keyword>
<dbReference type="Gene3D" id="3.40.1190.10">
    <property type="entry name" value="Mur-like, catalytic domain"/>
    <property type="match status" value="2"/>
</dbReference>
<gene>
    <name evidence="11" type="primary">murE</name>
    <name evidence="12" type="synonym">murF</name>
    <name evidence="18" type="ordered locus">UWK_03489</name>
</gene>
<evidence type="ECO:0000256" key="14">
    <source>
        <dbReference type="RuleBase" id="RU004136"/>
    </source>
</evidence>
<dbReference type="NCBIfam" id="TIGR01085">
    <property type="entry name" value="murE"/>
    <property type="match status" value="1"/>
</dbReference>
<dbReference type="InterPro" id="IPR000713">
    <property type="entry name" value="Mur_ligase_N"/>
</dbReference>
<dbReference type="GO" id="GO:0005737">
    <property type="term" value="C:cytoplasm"/>
    <property type="evidence" value="ECO:0007669"/>
    <property type="project" value="UniProtKB-SubCell"/>
</dbReference>
<dbReference type="Proteomes" id="UP000011721">
    <property type="component" value="Chromosome"/>
</dbReference>
<keyword evidence="11" id="KW-0460">Magnesium</keyword>
<dbReference type="GO" id="GO:0004326">
    <property type="term" value="F:tetrahydrofolylpolyglutamate synthase activity"/>
    <property type="evidence" value="ECO:0007669"/>
    <property type="project" value="InterPro"/>
</dbReference>
<dbReference type="STRING" id="1167006.UWK_03489"/>
<dbReference type="GO" id="GO:0008766">
    <property type="term" value="F:UDP-N-acetylmuramoylalanyl-D-glutamyl-2,6-diaminopimelate-D-alanyl-D-alanine ligase activity"/>
    <property type="evidence" value="ECO:0007669"/>
    <property type="project" value="RHEA"/>
</dbReference>
<dbReference type="Pfam" id="PF08245">
    <property type="entry name" value="Mur_ligase_M"/>
    <property type="match status" value="2"/>
</dbReference>
<dbReference type="NCBIfam" id="TIGR01143">
    <property type="entry name" value="murF"/>
    <property type="match status" value="1"/>
</dbReference>
<feature type="binding site" evidence="11">
    <location>
        <position position="58"/>
    </location>
    <ligand>
        <name>UDP-N-acetyl-alpha-D-muramoyl-L-alanyl-D-glutamate</name>
        <dbReference type="ChEBI" id="CHEBI:83900"/>
    </ligand>
</feature>
<dbReference type="HAMAP" id="MF_02019">
    <property type="entry name" value="MurF"/>
    <property type="match status" value="1"/>
</dbReference>
<dbReference type="AlphaFoldDB" id="M1PKH5"/>
<dbReference type="GO" id="GO:0051301">
    <property type="term" value="P:cell division"/>
    <property type="evidence" value="ECO:0007669"/>
    <property type="project" value="UniProtKB-KW"/>
</dbReference>
<evidence type="ECO:0000259" key="15">
    <source>
        <dbReference type="Pfam" id="PF01225"/>
    </source>
</evidence>
<dbReference type="GO" id="GO:0008765">
    <property type="term" value="F:UDP-N-acetylmuramoylalanyl-D-glutamate-2,6-diaminopimelate ligase activity"/>
    <property type="evidence" value="ECO:0007669"/>
    <property type="project" value="UniProtKB-UniRule"/>
</dbReference>
<evidence type="ECO:0000256" key="5">
    <source>
        <dbReference type="ARBA" id="ARBA00022741"/>
    </source>
</evidence>
<dbReference type="PANTHER" id="PTHR23135:SF4">
    <property type="entry name" value="UDP-N-ACETYLMURAMOYL-L-ALANYL-D-GLUTAMATE--2,6-DIAMINOPIMELATE LIGASE MURE HOMOLOG, CHLOROPLASTIC"/>
    <property type="match status" value="1"/>
</dbReference>
<evidence type="ECO:0000313" key="18">
    <source>
        <dbReference type="EMBL" id="AGF80005.1"/>
    </source>
</evidence>
<evidence type="ECO:0000256" key="3">
    <source>
        <dbReference type="ARBA" id="ARBA00022598"/>
    </source>
</evidence>
<feature type="binding site" evidence="11">
    <location>
        <position position="522"/>
    </location>
    <ligand>
        <name>meso-2,6-diaminopimelate</name>
        <dbReference type="ChEBI" id="CHEBI:57791"/>
    </ligand>
</feature>
<dbReference type="InterPro" id="IPR035911">
    <property type="entry name" value="MurE/MurF_N"/>
</dbReference>
<dbReference type="SUPFAM" id="SSF63418">
    <property type="entry name" value="MurE/MurF N-terminal domain"/>
    <property type="match status" value="2"/>
</dbReference>
<name>M1PKH5_DESSD</name>
<dbReference type="InterPro" id="IPR005863">
    <property type="entry name" value="UDP-N-AcMur_synth"/>
</dbReference>
<dbReference type="GO" id="GO:0047480">
    <property type="term" value="F:UDP-N-acetylmuramoyl-tripeptide-D-alanyl-D-alanine ligase activity"/>
    <property type="evidence" value="ECO:0007669"/>
    <property type="project" value="UniProtKB-UniRule"/>
</dbReference>
<dbReference type="SUPFAM" id="SSF53623">
    <property type="entry name" value="MurD-like peptide ligases, catalytic domain"/>
    <property type="match status" value="2"/>
</dbReference>
<dbReference type="EC" id="6.3.2.10" evidence="12"/>
<feature type="domain" description="Mur ligase central" evidence="17">
    <location>
        <begin position="141"/>
        <end position="353"/>
    </location>
</feature>
<feature type="domain" description="Mur ligase C-terminal" evidence="16">
    <location>
        <begin position="879"/>
        <end position="1010"/>
    </location>
</feature>
<evidence type="ECO:0000256" key="4">
    <source>
        <dbReference type="ARBA" id="ARBA00022618"/>
    </source>
</evidence>
<dbReference type="HAMAP" id="MF_00208">
    <property type="entry name" value="MurE"/>
    <property type="match status" value="1"/>
</dbReference>